<dbReference type="EMBL" id="BAABAJ010000020">
    <property type="protein sequence ID" value="GAA3934250.1"/>
    <property type="molecule type" value="Genomic_DNA"/>
</dbReference>
<evidence type="ECO:0000313" key="3">
    <source>
        <dbReference type="Proteomes" id="UP001501000"/>
    </source>
</evidence>
<feature type="region of interest" description="Disordered" evidence="1">
    <location>
        <begin position="43"/>
        <end position="71"/>
    </location>
</feature>
<protein>
    <submittedName>
        <fullName evidence="2">Uncharacterized protein</fullName>
    </submittedName>
</protein>
<keyword evidence="3" id="KW-1185">Reference proteome</keyword>
<comment type="caution">
    <text evidence="2">The sequence shown here is derived from an EMBL/GenBank/DDBJ whole genome shotgun (WGS) entry which is preliminary data.</text>
</comment>
<feature type="compositionally biased region" description="Pro residues" evidence="1">
    <location>
        <begin position="60"/>
        <end position="71"/>
    </location>
</feature>
<proteinExistence type="predicted"/>
<reference evidence="3" key="1">
    <citation type="journal article" date="2019" name="Int. J. Syst. Evol. Microbiol.">
        <title>The Global Catalogue of Microorganisms (GCM) 10K type strain sequencing project: providing services to taxonomists for standard genome sequencing and annotation.</title>
        <authorList>
            <consortium name="The Broad Institute Genomics Platform"/>
            <consortium name="The Broad Institute Genome Sequencing Center for Infectious Disease"/>
            <person name="Wu L."/>
            <person name="Ma J."/>
        </authorList>
    </citation>
    <scope>NUCLEOTIDE SEQUENCE [LARGE SCALE GENOMIC DNA]</scope>
    <source>
        <strain evidence="3">JCM 16956</strain>
    </source>
</reference>
<organism evidence="2 3">
    <name type="scientific">Streptomyces gulbargensis</name>
    <dbReference type="NCBI Taxonomy" id="364901"/>
    <lineage>
        <taxon>Bacteria</taxon>
        <taxon>Bacillati</taxon>
        <taxon>Actinomycetota</taxon>
        <taxon>Actinomycetes</taxon>
        <taxon>Kitasatosporales</taxon>
        <taxon>Streptomycetaceae</taxon>
        <taxon>Streptomyces</taxon>
    </lineage>
</organism>
<accession>A0ABP7N0W4</accession>
<sequence length="71" mass="7207">MAVPRAGGRVAVPGAVPDDVVRRVLLGAAQQRADGLVGVRSEEGGAGVVQEEEPSGAPAPWWPPSWPTAPA</sequence>
<dbReference type="Proteomes" id="UP001501000">
    <property type="component" value="Unassembled WGS sequence"/>
</dbReference>
<gene>
    <name evidence="2" type="ORF">GCM10022244_48310</name>
</gene>
<evidence type="ECO:0000313" key="2">
    <source>
        <dbReference type="EMBL" id="GAA3934250.1"/>
    </source>
</evidence>
<name>A0ABP7N0W4_9ACTN</name>
<evidence type="ECO:0000256" key="1">
    <source>
        <dbReference type="SAM" id="MobiDB-lite"/>
    </source>
</evidence>